<dbReference type="EMBL" id="CP008889">
    <property type="protein sequence ID" value="AIF41036.1"/>
    <property type="molecule type" value="Genomic_DNA"/>
</dbReference>
<dbReference type="eggNOG" id="ENOG5033M2M">
    <property type="taxonomic scope" value="Bacteria"/>
</dbReference>
<dbReference type="AlphaFoldDB" id="A0A075JFL6"/>
<organism evidence="2 3">
    <name type="scientific">Dermacoccus nishinomiyaensis</name>
    <dbReference type="NCBI Taxonomy" id="1274"/>
    <lineage>
        <taxon>Bacteria</taxon>
        <taxon>Bacillati</taxon>
        <taxon>Actinomycetota</taxon>
        <taxon>Actinomycetes</taxon>
        <taxon>Micrococcales</taxon>
        <taxon>Dermacoccaceae</taxon>
        <taxon>Dermacoccus</taxon>
    </lineage>
</organism>
<evidence type="ECO:0000256" key="1">
    <source>
        <dbReference type="SAM" id="MobiDB-lite"/>
    </source>
</evidence>
<gene>
    <name evidence="2" type="ORF">HX89_08860</name>
</gene>
<name>A0A075JFL6_9MICO</name>
<feature type="region of interest" description="Disordered" evidence="1">
    <location>
        <begin position="1"/>
        <end position="36"/>
    </location>
</feature>
<feature type="compositionally biased region" description="Acidic residues" evidence="1">
    <location>
        <begin position="26"/>
        <end position="36"/>
    </location>
</feature>
<evidence type="ECO:0000313" key="3">
    <source>
        <dbReference type="Proteomes" id="UP000027986"/>
    </source>
</evidence>
<accession>A0A075JFL6</accession>
<protein>
    <submittedName>
        <fullName evidence="2">Uncharacterized protein</fullName>
    </submittedName>
</protein>
<keyword evidence="3" id="KW-1185">Reference proteome</keyword>
<dbReference type="RefSeq" id="WP_038568618.1">
    <property type="nucleotide sequence ID" value="NZ_CP008889.1"/>
</dbReference>
<proteinExistence type="predicted"/>
<dbReference type="HOGENOM" id="CLU_149993_0_0_11"/>
<dbReference type="KEGG" id="dni:HX89_08860"/>
<dbReference type="Proteomes" id="UP000027986">
    <property type="component" value="Chromosome"/>
</dbReference>
<dbReference type="GeneID" id="41841250"/>
<sequence length="143" mass="15315">MTDTAAENEIVETDEQHLEPDAPAEPADEQTVDDDADTFPRAYVDKLRKEAADARVKAKDRDEIAARLHTSLVAASGRLADPSDLPFDEAHLSDPDALTAALDELLARKPHLASRRPVGDIGQGVSAVTSSVDLAGILRHNAN</sequence>
<dbReference type="OrthoDB" id="3831049at2"/>
<evidence type="ECO:0000313" key="2">
    <source>
        <dbReference type="EMBL" id="AIF41036.1"/>
    </source>
</evidence>
<reference evidence="2 3" key="1">
    <citation type="submission" date="2014-07" db="EMBL/GenBank/DDBJ databases">
        <title>Genome Sequencing of Dermacoccus nishinomiyaensis.</title>
        <authorList>
            <person name="Hong K.W."/>
            <person name="Chan K.G."/>
        </authorList>
    </citation>
    <scope>NUCLEOTIDE SEQUENCE [LARGE SCALE GENOMIC DNA]</scope>
    <source>
        <strain evidence="2 3">M25</strain>
    </source>
</reference>